<accession>A0A0W8D9I2</accession>
<evidence type="ECO:0000256" key="6">
    <source>
        <dbReference type="ARBA" id="ARBA00022801"/>
    </source>
</evidence>
<dbReference type="PANTHER" id="PTHR22930">
    <property type="match status" value="1"/>
</dbReference>
<organism evidence="9 10">
    <name type="scientific">Phytophthora nicotianae</name>
    <name type="common">Potato buckeye rot agent</name>
    <name type="synonym">Phytophthora parasitica</name>
    <dbReference type="NCBI Taxonomy" id="4792"/>
    <lineage>
        <taxon>Eukaryota</taxon>
        <taxon>Sar</taxon>
        <taxon>Stramenopiles</taxon>
        <taxon>Oomycota</taxon>
        <taxon>Peronosporomycetes</taxon>
        <taxon>Peronosporales</taxon>
        <taxon>Peronosporaceae</taxon>
        <taxon>Phytophthora</taxon>
    </lineage>
</organism>
<evidence type="ECO:0000313" key="9">
    <source>
        <dbReference type="EMBL" id="KUF93014.1"/>
    </source>
</evidence>
<name>A0A0W8D9I2_PHYNI</name>
<keyword evidence="5" id="KW-0479">Metal-binding</keyword>
<comment type="cofactor">
    <cofactor evidence="1">
        <name>a divalent metal cation</name>
        <dbReference type="ChEBI" id="CHEBI:60240"/>
    </cofactor>
</comment>
<keyword evidence="4" id="KW-0540">Nuclease</keyword>
<evidence type="ECO:0000256" key="2">
    <source>
        <dbReference type="ARBA" id="ARBA00004123"/>
    </source>
</evidence>
<proteinExistence type="inferred from homology"/>
<keyword evidence="6" id="KW-0378">Hydrolase</keyword>
<keyword evidence="7" id="KW-0539">Nucleus</keyword>
<feature type="domain" description="DDE Tnp4" evidence="8">
    <location>
        <begin position="195"/>
        <end position="354"/>
    </location>
</feature>
<sequence length="398" mass="46636">MPKQSFRQRELSKLRKLLKQRLIWREERDNLALTIKLEDELDEMLLQYFYYISSRRYLADRRLLKRAASRLEHYLLFTPADCFKIQFRLSRPYFYAVVGLVKNTSVFRNLAVCVELHLLVTLKFFGTCGNGATPNKLADFFSIGTGTVTLYVQRTVDALVSLRENVIAWPTDTKRRELSSRIKQRWKFPNCVGFVDGTLLPLEFKPRLFGEDYFSRKMYYAVNCLVVCDDKGRILYLNAGWVGSAHDNRIWENSKLYVNRDRNFNNQEYLLGDSAYTPSAVMVPAFKRPPNEVMPSLQEWFNSHLAQARIKAEHTIGMLKGRFQWLKRIRTLISKKEDMKRLIRSVDALAVIHNLVIGDDPPIVEEESSDEEELHIDVTQSDERRQQIMQFLLDDIDD</sequence>
<evidence type="ECO:0000256" key="7">
    <source>
        <dbReference type="ARBA" id="ARBA00023242"/>
    </source>
</evidence>
<comment type="similarity">
    <text evidence="3">Belongs to the HARBI1 family.</text>
</comment>
<dbReference type="Pfam" id="PF13359">
    <property type="entry name" value="DDE_Tnp_4"/>
    <property type="match status" value="1"/>
</dbReference>
<dbReference type="PANTHER" id="PTHR22930:SF85">
    <property type="entry name" value="GH03217P-RELATED"/>
    <property type="match status" value="1"/>
</dbReference>
<dbReference type="GO" id="GO:0046872">
    <property type="term" value="F:metal ion binding"/>
    <property type="evidence" value="ECO:0007669"/>
    <property type="project" value="UniProtKB-KW"/>
</dbReference>
<comment type="subcellular location">
    <subcellularLocation>
        <location evidence="2">Nucleus</location>
    </subcellularLocation>
</comment>
<evidence type="ECO:0000256" key="1">
    <source>
        <dbReference type="ARBA" id="ARBA00001968"/>
    </source>
</evidence>
<evidence type="ECO:0000256" key="3">
    <source>
        <dbReference type="ARBA" id="ARBA00006958"/>
    </source>
</evidence>
<gene>
    <name evidence="9" type="ORF">AM588_10006391</name>
</gene>
<evidence type="ECO:0000256" key="4">
    <source>
        <dbReference type="ARBA" id="ARBA00022722"/>
    </source>
</evidence>
<dbReference type="GO" id="GO:0005634">
    <property type="term" value="C:nucleus"/>
    <property type="evidence" value="ECO:0007669"/>
    <property type="project" value="UniProtKB-SubCell"/>
</dbReference>
<evidence type="ECO:0000313" key="10">
    <source>
        <dbReference type="Proteomes" id="UP000054636"/>
    </source>
</evidence>
<dbReference type="GO" id="GO:0016787">
    <property type="term" value="F:hydrolase activity"/>
    <property type="evidence" value="ECO:0007669"/>
    <property type="project" value="UniProtKB-KW"/>
</dbReference>
<dbReference type="AlphaFoldDB" id="A0A0W8D9I2"/>
<protein>
    <recommendedName>
        <fullName evidence="8">DDE Tnp4 domain-containing protein</fullName>
    </recommendedName>
</protein>
<comment type="caution">
    <text evidence="9">The sequence shown here is derived from an EMBL/GenBank/DDBJ whole genome shotgun (WGS) entry which is preliminary data.</text>
</comment>
<dbReference type="InterPro" id="IPR027806">
    <property type="entry name" value="HARBI1_dom"/>
</dbReference>
<evidence type="ECO:0000256" key="5">
    <source>
        <dbReference type="ARBA" id="ARBA00022723"/>
    </source>
</evidence>
<dbReference type="EMBL" id="LNFP01000422">
    <property type="protein sequence ID" value="KUF93014.1"/>
    <property type="molecule type" value="Genomic_DNA"/>
</dbReference>
<dbReference type="GO" id="GO:0004518">
    <property type="term" value="F:nuclease activity"/>
    <property type="evidence" value="ECO:0007669"/>
    <property type="project" value="UniProtKB-KW"/>
</dbReference>
<evidence type="ECO:0000259" key="8">
    <source>
        <dbReference type="Pfam" id="PF13359"/>
    </source>
</evidence>
<reference evidence="9 10" key="1">
    <citation type="submission" date="2015-11" db="EMBL/GenBank/DDBJ databases">
        <title>Genomes and virulence difference between two physiological races of Phytophthora nicotianae.</title>
        <authorList>
            <person name="Liu H."/>
            <person name="Ma X."/>
            <person name="Yu H."/>
            <person name="Fang D."/>
            <person name="Li Y."/>
            <person name="Wang X."/>
            <person name="Wang W."/>
            <person name="Dong Y."/>
            <person name="Xiao B."/>
        </authorList>
    </citation>
    <scope>NUCLEOTIDE SEQUENCE [LARGE SCALE GENOMIC DNA]</scope>
    <source>
        <strain evidence="10">race 1</strain>
    </source>
</reference>
<dbReference type="Proteomes" id="UP000054636">
    <property type="component" value="Unassembled WGS sequence"/>
</dbReference>
<dbReference type="InterPro" id="IPR045249">
    <property type="entry name" value="HARBI1-like"/>
</dbReference>